<keyword evidence="2" id="KW-0560">Oxidoreductase</keyword>
<proteinExistence type="inferred from homology"/>
<evidence type="ECO:0000313" key="5">
    <source>
        <dbReference type="Proteomes" id="UP000188820"/>
    </source>
</evidence>
<dbReference type="RefSeq" id="WP_077462815.1">
    <property type="nucleotide sequence ID" value="NZ_MLAA01000010.1"/>
</dbReference>
<dbReference type="InterPro" id="IPR029039">
    <property type="entry name" value="Flavoprotein-like_sf"/>
</dbReference>
<dbReference type="Pfam" id="PF02525">
    <property type="entry name" value="Flavodoxin_2"/>
    <property type="match status" value="1"/>
</dbReference>
<organism evidence="4 5">
    <name type="scientific">Rodentibacter caecimuris</name>
    <dbReference type="NCBI Taxonomy" id="1796644"/>
    <lineage>
        <taxon>Bacteria</taxon>
        <taxon>Pseudomonadati</taxon>
        <taxon>Pseudomonadota</taxon>
        <taxon>Gammaproteobacteria</taxon>
        <taxon>Pasteurellales</taxon>
        <taxon>Pasteurellaceae</taxon>
        <taxon>Rodentibacter</taxon>
    </lineage>
</organism>
<dbReference type="SUPFAM" id="SSF52218">
    <property type="entry name" value="Flavoproteins"/>
    <property type="match status" value="1"/>
</dbReference>
<comment type="similarity">
    <text evidence="1">Belongs to the NAD(P)H dehydrogenase (quinone) family.</text>
</comment>
<evidence type="ECO:0000256" key="1">
    <source>
        <dbReference type="ARBA" id="ARBA00006252"/>
    </source>
</evidence>
<keyword evidence="5" id="KW-1185">Reference proteome</keyword>
<reference evidence="4 5" key="1">
    <citation type="submission" date="2016-10" db="EMBL/GenBank/DDBJ databases">
        <title>Rodentibacter gen. nov. and new species.</title>
        <authorList>
            <person name="Christensen H."/>
        </authorList>
    </citation>
    <scope>NUCLEOTIDE SEQUENCE [LARGE SCALE GENOMIC DNA]</scope>
    <source>
        <strain evidence="4 5">1998236014</strain>
    </source>
</reference>
<sequence length="204" mass="23262">MNHLIIFAHPNNQNSFGRAITDIVLESSRKLGVNTVLRDLYSMDFEPIMSYEELQASYQGIVPAEVEYEHQLIRNADLITLIYPLWWMGFPAILKGYLDRVLSHGFAYKTENGESVGLLQGKQMHQIITMGNNFTQYQAAGFVQSLDHCLVNGLFNYCGIGEVSYQLFGDIHSINEAARKDILAEIEEKTRQNLTALWEINNEQ</sequence>
<accession>A0ABX3L009</accession>
<dbReference type="PANTHER" id="PTHR10204">
    <property type="entry name" value="NAD P H OXIDOREDUCTASE-RELATED"/>
    <property type="match status" value="1"/>
</dbReference>
<dbReference type="InterPro" id="IPR051545">
    <property type="entry name" value="NAD(P)H_dehydrogenase_qn"/>
</dbReference>
<protein>
    <submittedName>
        <fullName evidence="4">NAD(P)H oxidoreductase</fullName>
    </submittedName>
</protein>
<gene>
    <name evidence="4" type="ORF">BKG89_03420</name>
</gene>
<dbReference type="Proteomes" id="UP000188820">
    <property type="component" value="Unassembled WGS sequence"/>
</dbReference>
<evidence type="ECO:0000313" key="4">
    <source>
        <dbReference type="EMBL" id="OOF70527.1"/>
    </source>
</evidence>
<evidence type="ECO:0000259" key="3">
    <source>
        <dbReference type="Pfam" id="PF02525"/>
    </source>
</evidence>
<comment type="caution">
    <text evidence="4">The sequence shown here is derived from an EMBL/GenBank/DDBJ whole genome shotgun (WGS) entry which is preliminary data.</text>
</comment>
<dbReference type="InterPro" id="IPR003680">
    <property type="entry name" value="Flavodoxin_fold"/>
</dbReference>
<dbReference type="Gene3D" id="3.40.50.360">
    <property type="match status" value="1"/>
</dbReference>
<feature type="domain" description="Flavodoxin-like fold" evidence="3">
    <location>
        <begin position="1"/>
        <end position="189"/>
    </location>
</feature>
<evidence type="ECO:0000256" key="2">
    <source>
        <dbReference type="ARBA" id="ARBA00023002"/>
    </source>
</evidence>
<name>A0ABX3L009_9PAST</name>
<dbReference type="EMBL" id="MLAA01000010">
    <property type="protein sequence ID" value="OOF70527.1"/>
    <property type="molecule type" value="Genomic_DNA"/>
</dbReference>
<dbReference type="PANTHER" id="PTHR10204:SF34">
    <property type="entry name" value="NAD(P)H DEHYDROGENASE [QUINONE] 1 ISOFORM 1"/>
    <property type="match status" value="1"/>
</dbReference>